<dbReference type="EMBL" id="LAZR01022692">
    <property type="protein sequence ID" value="KKL80996.1"/>
    <property type="molecule type" value="Genomic_DNA"/>
</dbReference>
<reference evidence="1" key="1">
    <citation type="journal article" date="2015" name="Nature">
        <title>Complex archaea that bridge the gap between prokaryotes and eukaryotes.</title>
        <authorList>
            <person name="Spang A."/>
            <person name="Saw J.H."/>
            <person name="Jorgensen S.L."/>
            <person name="Zaremba-Niedzwiedzka K."/>
            <person name="Martijn J."/>
            <person name="Lind A.E."/>
            <person name="van Eijk R."/>
            <person name="Schleper C."/>
            <person name="Guy L."/>
            <person name="Ettema T.J."/>
        </authorList>
    </citation>
    <scope>NUCLEOTIDE SEQUENCE</scope>
</reference>
<proteinExistence type="predicted"/>
<dbReference type="AlphaFoldDB" id="A0A0F9FRJ2"/>
<organism evidence="1">
    <name type="scientific">marine sediment metagenome</name>
    <dbReference type="NCBI Taxonomy" id="412755"/>
    <lineage>
        <taxon>unclassified sequences</taxon>
        <taxon>metagenomes</taxon>
        <taxon>ecological metagenomes</taxon>
    </lineage>
</organism>
<protein>
    <submittedName>
        <fullName evidence="1">Uncharacterized protein</fullName>
    </submittedName>
</protein>
<sequence>MTDRQATCEERIDDHLKTNLDWFDQIMFRMDFEPRGDLDDMDYDEIAQIGQHVGELPSKKGTDDKWREISSREDLTEHILEVTDDAYADETWMEAPLSVEKRTTIIVQMSWGGPSDQFECVLDDEGHIDQVTYRFLDWFDGATREININHHPNLERFLQRFVDYETGNY</sequence>
<comment type="caution">
    <text evidence="1">The sequence shown here is derived from an EMBL/GenBank/DDBJ whole genome shotgun (WGS) entry which is preliminary data.</text>
</comment>
<accession>A0A0F9FRJ2</accession>
<evidence type="ECO:0000313" key="1">
    <source>
        <dbReference type="EMBL" id="KKL80996.1"/>
    </source>
</evidence>
<name>A0A0F9FRJ2_9ZZZZ</name>
<gene>
    <name evidence="1" type="ORF">LCGC14_1999180</name>
</gene>